<evidence type="ECO:0000256" key="6">
    <source>
        <dbReference type="ARBA" id="ARBA00032263"/>
    </source>
</evidence>
<evidence type="ECO:0000313" key="11">
    <source>
        <dbReference type="Proteomes" id="UP000242715"/>
    </source>
</evidence>
<evidence type="ECO:0000259" key="9">
    <source>
        <dbReference type="SMART" id="SM01332"/>
    </source>
</evidence>
<reference evidence="11" key="1">
    <citation type="journal article" date="2017" name="Front. Plant Sci.">
        <title>Climate Clever Clovers: New Paradigm to Reduce the Environmental Footprint of Ruminants by Breeding Low Methanogenic Forages Utilizing Haplotype Variation.</title>
        <authorList>
            <person name="Kaur P."/>
            <person name="Appels R."/>
            <person name="Bayer P.E."/>
            <person name="Keeble-Gagnere G."/>
            <person name="Wang J."/>
            <person name="Hirakawa H."/>
            <person name="Shirasawa K."/>
            <person name="Vercoe P."/>
            <person name="Stefanova K."/>
            <person name="Durmic Z."/>
            <person name="Nichols P."/>
            <person name="Revell C."/>
            <person name="Isobe S.N."/>
            <person name="Edwards D."/>
            <person name="Erskine W."/>
        </authorList>
    </citation>
    <scope>NUCLEOTIDE SEQUENCE [LARGE SCALE GENOMIC DNA]</scope>
    <source>
        <strain evidence="11">cv. Daliak</strain>
    </source>
</reference>
<dbReference type="AlphaFoldDB" id="A0A2Z6MCH5"/>
<keyword evidence="3" id="KW-0132">Cell division</keyword>
<dbReference type="SMART" id="SM00385">
    <property type="entry name" value="CYCLIN"/>
    <property type="match status" value="1"/>
</dbReference>
<gene>
    <name evidence="10" type="ORF">TSUD_115430</name>
</gene>
<keyword evidence="11" id="KW-1185">Reference proteome</keyword>
<evidence type="ECO:0000256" key="7">
    <source>
        <dbReference type="RuleBase" id="RU000383"/>
    </source>
</evidence>
<dbReference type="InterPro" id="IPR004367">
    <property type="entry name" value="Cyclin_C-dom"/>
</dbReference>
<comment type="similarity">
    <text evidence="1">Belongs to the cyclin family. Cyclin AB subfamily.</text>
</comment>
<dbReference type="InterPro" id="IPR006671">
    <property type="entry name" value="Cyclin_N"/>
</dbReference>
<dbReference type="GO" id="GO:0051301">
    <property type="term" value="P:cell division"/>
    <property type="evidence" value="ECO:0007669"/>
    <property type="project" value="UniProtKB-KW"/>
</dbReference>
<dbReference type="Pfam" id="PF00134">
    <property type="entry name" value="Cyclin_N"/>
    <property type="match status" value="1"/>
</dbReference>
<evidence type="ECO:0000313" key="10">
    <source>
        <dbReference type="EMBL" id="GAU29521.1"/>
    </source>
</evidence>
<evidence type="ECO:0000256" key="4">
    <source>
        <dbReference type="ARBA" id="ARBA00023127"/>
    </source>
</evidence>
<accession>A0A2Z6MCH5</accession>
<organism evidence="10 11">
    <name type="scientific">Trifolium subterraneum</name>
    <name type="common">Subterranean clover</name>
    <dbReference type="NCBI Taxonomy" id="3900"/>
    <lineage>
        <taxon>Eukaryota</taxon>
        <taxon>Viridiplantae</taxon>
        <taxon>Streptophyta</taxon>
        <taxon>Embryophyta</taxon>
        <taxon>Tracheophyta</taxon>
        <taxon>Spermatophyta</taxon>
        <taxon>Magnoliopsida</taxon>
        <taxon>eudicotyledons</taxon>
        <taxon>Gunneridae</taxon>
        <taxon>Pentapetalae</taxon>
        <taxon>rosids</taxon>
        <taxon>fabids</taxon>
        <taxon>Fabales</taxon>
        <taxon>Fabaceae</taxon>
        <taxon>Papilionoideae</taxon>
        <taxon>50 kb inversion clade</taxon>
        <taxon>NPAAA clade</taxon>
        <taxon>Hologalegina</taxon>
        <taxon>IRL clade</taxon>
        <taxon>Trifolieae</taxon>
        <taxon>Trifolium</taxon>
    </lineage>
</organism>
<dbReference type="EMBL" id="DF973399">
    <property type="protein sequence ID" value="GAU29521.1"/>
    <property type="molecule type" value="Genomic_DNA"/>
</dbReference>
<keyword evidence="4 7" id="KW-0195">Cyclin</keyword>
<evidence type="ECO:0000256" key="3">
    <source>
        <dbReference type="ARBA" id="ARBA00022618"/>
    </source>
</evidence>
<feature type="domain" description="Cyclin-like" evidence="8">
    <location>
        <begin position="83"/>
        <end position="171"/>
    </location>
</feature>
<evidence type="ECO:0000256" key="1">
    <source>
        <dbReference type="ARBA" id="ARBA00006955"/>
    </source>
</evidence>
<name>A0A2Z6MCH5_TRISU</name>
<dbReference type="Proteomes" id="UP000242715">
    <property type="component" value="Unassembled WGS sequence"/>
</dbReference>
<dbReference type="FunFam" id="1.10.472.10:FF:000013">
    <property type="entry name" value="Cyclin A1"/>
    <property type="match status" value="1"/>
</dbReference>
<dbReference type="SUPFAM" id="SSF47954">
    <property type="entry name" value="Cyclin-like"/>
    <property type="match status" value="2"/>
</dbReference>
<sequence length="221" mass="24878">MGMGAAHQENYYKRRAASPDSPVILKKRAVDNIQEKQGDICPPHAQQLCFMTDNAYTVSEVIQMEKDIYVSLNSDLGYPTSKTFLRIFMGADQTDFQHSSQQLEFLACYLLELCLLCSKCIKFLPSTAAASALFLSRFIIQPNHHPWNPLLQCQTGYKPRELQECVLAIHAVHSTITVCPLQAVREKYLQPKCVLFYTQFTCVASLTAGEIPASYFDPIGE</sequence>
<dbReference type="Gene3D" id="1.10.472.10">
    <property type="entry name" value="Cyclin-like"/>
    <property type="match status" value="2"/>
</dbReference>
<dbReference type="SMART" id="SM01332">
    <property type="entry name" value="Cyclin_C"/>
    <property type="match status" value="1"/>
</dbReference>
<evidence type="ECO:0000256" key="5">
    <source>
        <dbReference type="ARBA" id="ARBA00023306"/>
    </source>
</evidence>
<dbReference type="PANTHER" id="PTHR10177">
    <property type="entry name" value="CYCLINS"/>
    <property type="match status" value="1"/>
</dbReference>
<dbReference type="InterPro" id="IPR036915">
    <property type="entry name" value="Cyclin-like_sf"/>
</dbReference>
<evidence type="ECO:0000256" key="2">
    <source>
        <dbReference type="ARBA" id="ARBA00011177"/>
    </source>
</evidence>
<dbReference type="Pfam" id="PF02984">
    <property type="entry name" value="Cyclin_C"/>
    <property type="match status" value="1"/>
</dbReference>
<protein>
    <recommendedName>
        <fullName evidence="6">B-like cyclin</fullName>
    </recommendedName>
</protein>
<feature type="domain" description="Cyclin C-terminal" evidence="9">
    <location>
        <begin position="79"/>
        <end position="214"/>
    </location>
</feature>
<proteinExistence type="inferred from homology"/>
<comment type="subunit">
    <text evidence="2">Interacts with the CDC2 protein kinase to form a serine/threonine kinase holoenzyme complex also known as maturation promoting factor (MPF). The cyclin subunit imparts substrate specificity to the complex.</text>
</comment>
<evidence type="ECO:0000259" key="8">
    <source>
        <dbReference type="SMART" id="SM00385"/>
    </source>
</evidence>
<dbReference type="OrthoDB" id="1385230at2759"/>
<keyword evidence="5" id="KW-0131">Cell cycle</keyword>
<dbReference type="InterPro" id="IPR013763">
    <property type="entry name" value="Cyclin-like_dom"/>
</dbReference>
<dbReference type="InterPro" id="IPR039361">
    <property type="entry name" value="Cyclin"/>
</dbReference>